<evidence type="ECO:0000313" key="5">
    <source>
        <dbReference type="Proteomes" id="UP001187192"/>
    </source>
</evidence>
<organism evidence="4 5">
    <name type="scientific">Ficus carica</name>
    <name type="common">Common fig</name>
    <dbReference type="NCBI Taxonomy" id="3494"/>
    <lineage>
        <taxon>Eukaryota</taxon>
        <taxon>Viridiplantae</taxon>
        <taxon>Streptophyta</taxon>
        <taxon>Embryophyta</taxon>
        <taxon>Tracheophyta</taxon>
        <taxon>Spermatophyta</taxon>
        <taxon>Magnoliopsida</taxon>
        <taxon>eudicotyledons</taxon>
        <taxon>Gunneridae</taxon>
        <taxon>Pentapetalae</taxon>
        <taxon>rosids</taxon>
        <taxon>fabids</taxon>
        <taxon>Rosales</taxon>
        <taxon>Moraceae</taxon>
        <taxon>Ficeae</taxon>
        <taxon>Ficus</taxon>
    </lineage>
</organism>
<gene>
    <name evidence="4" type="ORF">TIFTF001_013363</name>
</gene>
<dbReference type="PANTHER" id="PTHR31213">
    <property type="entry name" value="OS08G0374000 PROTEIN-RELATED"/>
    <property type="match status" value="1"/>
</dbReference>
<keyword evidence="2" id="KW-0017">Alkaloid metabolism</keyword>
<dbReference type="CDD" id="cd07816">
    <property type="entry name" value="Bet_v1-like"/>
    <property type="match status" value="1"/>
</dbReference>
<dbReference type="GO" id="GO:0006952">
    <property type="term" value="P:defense response"/>
    <property type="evidence" value="ECO:0007669"/>
    <property type="project" value="InterPro"/>
</dbReference>
<dbReference type="SUPFAM" id="SSF55961">
    <property type="entry name" value="Bet v1-like"/>
    <property type="match status" value="1"/>
</dbReference>
<reference evidence="4" key="1">
    <citation type="submission" date="2023-07" db="EMBL/GenBank/DDBJ databases">
        <title>draft genome sequence of fig (Ficus carica).</title>
        <authorList>
            <person name="Takahashi T."/>
            <person name="Nishimura K."/>
        </authorList>
    </citation>
    <scope>NUCLEOTIDE SEQUENCE</scope>
</reference>
<dbReference type="GO" id="GO:0010427">
    <property type="term" value="F:abscisic acid binding"/>
    <property type="evidence" value="ECO:0007669"/>
    <property type="project" value="TreeGrafter"/>
</dbReference>
<dbReference type="EMBL" id="BTGU01000018">
    <property type="protein sequence ID" value="GMN44164.1"/>
    <property type="molecule type" value="Genomic_DNA"/>
</dbReference>
<dbReference type="Gene3D" id="3.30.530.20">
    <property type="match status" value="1"/>
</dbReference>
<dbReference type="Proteomes" id="UP001187192">
    <property type="component" value="Unassembled WGS sequence"/>
</dbReference>
<dbReference type="InterPro" id="IPR000916">
    <property type="entry name" value="Bet_v_I/MLP"/>
</dbReference>
<dbReference type="GO" id="GO:0009820">
    <property type="term" value="P:alkaloid metabolic process"/>
    <property type="evidence" value="ECO:0007669"/>
    <property type="project" value="UniProtKB-KW"/>
</dbReference>
<comment type="caution">
    <text evidence="4">The sequence shown here is derived from an EMBL/GenBank/DDBJ whole genome shotgun (WGS) entry which is preliminary data.</text>
</comment>
<dbReference type="AlphaFoldDB" id="A0AA88A1U9"/>
<name>A0AA88A1U9_FICCA</name>
<dbReference type="GO" id="GO:0038023">
    <property type="term" value="F:signaling receptor activity"/>
    <property type="evidence" value="ECO:0007669"/>
    <property type="project" value="TreeGrafter"/>
</dbReference>
<comment type="similarity">
    <text evidence="1">Belongs to the BetVI family.</text>
</comment>
<dbReference type="GO" id="GO:0004864">
    <property type="term" value="F:protein phosphatase inhibitor activity"/>
    <property type="evidence" value="ECO:0007669"/>
    <property type="project" value="TreeGrafter"/>
</dbReference>
<feature type="domain" description="Bet v I/Major latex protein" evidence="3">
    <location>
        <begin position="11"/>
        <end position="133"/>
    </location>
</feature>
<proteinExistence type="inferred from homology"/>
<dbReference type="PANTHER" id="PTHR31213:SF19">
    <property type="entry name" value="BET V I_MAJOR LATEX PROTEIN DOMAIN-CONTAINING PROTEIN"/>
    <property type="match status" value="1"/>
</dbReference>
<dbReference type="InterPro" id="IPR023393">
    <property type="entry name" value="START-like_dom_sf"/>
</dbReference>
<dbReference type="FunFam" id="3.30.530.20:FF:000033">
    <property type="entry name" value="S-norcoclaurine synthase"/>
    <property type="match status" value="1"/>
</dbReference>
<protein>
    <recommendedName>
        <fullName evidence="3">Bet v I/Major latex protein domain-containing protein</fullName>
    </recommendedName>
</protein>
<dbReference type="GO" id="GO:0005737">
    <property type="term" value="C:cytoplasm"/>
    <property type="evidence" value="ECO:0007669"/>
    <property type="project" value="TreeGrafter"/>
</dbReference>
<evidence type="ECO:0000259" key="3">
    <source>
        <dbReference type="Pfam" id="PF00407"/>
    </source>
</evidence>
<sequence>MGTQGDKLCHELEIPVPAADAWELYSTLRLAKMVEEQLPTLIQKIDLVHGDGGLGTILHLSFVPGAPGLSDYKEKFTKIDNEKRVKETEVVEGGYLDLGFTLYRVRFEIIEKDINSCIIRSTIEYELKDEFAANASLVSVDALANIARLAVNHLTKPKPQP</sequence>
<evidence type="ECO:0000313" key="4">
    <source>
        <dbReference type="EMBL" id="GMN44164.1"/>
    </source>
</evidence>
<dbReference type="GO" id="GO:0009738">
    <property type="term" value="P:abscisic acid-activated signaling pathway"/>
    <property type="evidence" value="ECO:0007669"/>
    <property type="project" value="TreeGrafter"/>
</dbReference>
<dbReference type="InterPro" id="IPR050279">
    <property type="entry name" value="Plant_def-hormone_signal"/>
</dbReference>
<keyword evidence="5" id="KW-1185">Reference proteome</keyword>
<evidence type="ECO:0000256" key="1">
    <source>
        <dbReference type="ARBA" id="ARBA00009744"/>
    </source>
</evidence>
<dbReference type="Pfam" id="PF00407">
    <property type="entry name" value="Bet_v_1"/>
    <property type="match status" value="1"/>
</dbReference>
<accession>A0AA88A1U9</accession>
<dbReference type="GO" id="GO:0005634">
    <property type="term" value="C:nucleus"/>
    <property type="evidence" value="ECO:0007669"/>
    <property type="project" value="TreeGrafter"/>
</dbReference>
<evidence type="ECO:0000256" key="2">
    <source>
        <dbReference type="ARBA" id="ARBA00022589"/>
    </source>
</evidence>